<dbReference type="EMBL" id="CP002026">
    <property type="protein sequence ID" value="ADH89745.1"/>
    <property type="molecule type" value="Genomic_DNA"/>
</dbReference>
<evidence type="ECO:0000313" key="2">
    <source>
        <dbReference type="EMBL" id="ADH89745.1"/>
    </source>
</evidence>
<name>D7A3I6_ANCN5</name>
<dbReference type="eggNOG" id="COG0030">
    <property type="taxonomic scope" value="Bacteria"/>
</dbReference>
<dbReference type="GO" id="GO:0032259">
    <property type="term" value="P:methylation"/>
    <property type="evidence" value="ECO:0007669"/>
    <property type="project" value="UniProtKB-KW"/>
</dbReference>
<organism evidence="2 3">
    <name type="scientific">Ancylobacter novellus (strain ATCC 8093 / DSM 506 / JCM 20403 / CCM 1077 / IAM 12100 / NBRC 12443 / NCIMB 10456)</name>
    <name type="common">Starkeya novella</name>
    <dbReference type="NCBI Taxonomy" id="639283"/>
    <lineage>
        <taxon>Bacteria</taxon>
        <taxon>Pseudomonadati</taxon>
        <taxon>Pseudomonadota</taxon>
        <taxon>Alphaproteobacteria</taxon>
        <taxon>Hyphomicrobiales</taxon>
        <taxon>Xanthobacteraceae</taxon>
        <taxon>Ancylobacter</taxon>
    </lineage>
</organism>
<evidence type="ECO:0000259" key="1">
    <source>
        <dbReference type="Pfam" id="PF05050"/>
    </source>
</evidence>
<evidence type="ECO:0000313" key="3">
    <source>
        <dbReference type="Proteomes" id="UP000006633"/>
    </source>
</evidence>
<dbReference type="InterPro" id="IPR006342">
    <property type="entry name" value="FkbM_mtfrase"/>
</dbReference>
<dbReference type="SUPFAM" id="SSF53335">
    <property type="entry name" value="S-adenosyl-L-methionine-dependent methyltransferases"/>
    <property type="match status" value="1"/>
</dbReference>
<dbReference type="Gene3D" id="3.40.50.150">
    <property type="entry name" value="Vaccinia Virus protein VP39"/>
    <property type="match status" value="1"/>
</dbReference>
<protein>
    <submittedName>
        <fullName evidence="2">Methyltransferase FkbM family</fullName>
    </submittedName>
</protein>
<dbReference type="InterPro" id="IPR029063">
    <property type="entry name" value="SAM-dependent_MTases_sf"/>
</dbReference>
<dbReference type="RefSeq" id="WP_013167249.1">
    <property type="nucleotide sequence ID" value="NC_014217.1"/>
</dbReference>
<dbReference type="NCBIfam" id="TIGR01444">
    <property type="entry name" value="fkbM_fam"/>
    <property type="match status" value="1"/>
</dbReference>
<gene>
    <name evidence="2" type="ordered locus">Snov_2450</name>
</gene>
<accession>D7A3I6</accession>
<dbReference type="HOGENOM" id="CLU_082597_0_0_5"/>
<dbReference type="Proteomes" id="UP000006633">
    <property type="component" value="Chromosome"/>
</dbReference>
<feature type="domain" description="Methyltransferase FkbM" evidence="1">
    <location>
        <begin position="51"/>
        <end position="207"/>
    </location>
</feature>
<dbReference type="PANTHER" id="PTHR34203">
    <property type="entry name" value="METHYLTRANSFERASE, FKBM FAMILY PROTEIN"/>
    <property type="match status" value="1"/>
</dbReference>
<dbReference type="Pfam" id="PF05050">
    <property type="entry name" value="Methyltransf_21"/>
    <property type="match status" value="1"/>
</dbReference>
<proteinExistence type="predicted"/>
<dbReference type="KEGG" id="sno:Snov_2450"/>
<dbReference type="AlphaFoldDB" id="D7A3I6"/>
<dbReference type="PANTHER" id="PTHR34203:SF15">
    <property type="entry name" value="SLL1173 PROTEIN"/>
    <property type="match status" value="1"/>
</dbReference>
<sequence length="277" mass="30161">MLASWKAEGAIRAPRLFALASIPADWRAAANPASELNLLPLLVKRGETALDVGANRGLFTYWLLRLGVRVTAFEPNPDMVRVLSYRFGRALKEGRLTLCGYALGDAEDEAVLHIPHDHAPLATLDGALTGLDEAVRDVRVHRRRLDDCVDGPVDFIKIDVEGHEAKVLDGAGRLLAAHRPTLLVEAEERHRPGALASLRERLEPLGYEGFFALADGMHPVVTFDPAIHQRLDALNAEGTAARAPFGYVNNFVFTARAQQRADLAGWTPGSVSLRTAA</sequence>
<dbReference type="GO" id="GO:0008168">
    <property type="term" value="F:methyltransferase activity"/>
    <property type="evidence" value="ECO:0007669"/>
    <property type="project" value="UniProtKB-KW"/>
</dbReference>
<keyword evidence="2" id="KW-0489">Methyltransferase</keyword>
<keyword evidence="2" id="KW-0808">Transferase</keyword>
<keyword evidence="3" id="KW-1185">Reference proteome</keyword>
<dbReference type="STRING" id="639283.Snov_2450"/>
<reference evidence="2 3" key="1">
    <citation type="journal article" date="2012" name="Stand. Genomic Sci.">
        <title>Complete genome sequence of the facultatively chemolithoautotrophic and methylotrophic alpha Proteobacterium Starkeya novella type strain (ATCC 8093(T)).</title>
        <authorList>
            <person name="Kappler U."/>
            <person name="Davenport K."/>
            <person name="Beatson S."/>
            <person name="Lucas S."/>
            <person name="Lapidus A."/>
            <person name="Copeland A."/>
            <person name="Berry K.W."/>
            <person name="Glavina Del Rio T."/>
            <person name="Hammon N."/>
            <person name="Dalin E."/>
            <person name="Tice H."/>
            <person name="Pitluck S."/>
            <person name="Richardson P."/>
            <person name="Bruce D."/>
            <person name="Goodwin L.A."/>
            <person name="Han C."/>
            <person name="Tapia R."/>
            <person name="Detter J.C."/>
            <person name="Chang Y.J."/>
            <person name="Jeffries C.D."/>
            <person name="Land M."/>
            <person name="Hauser L."/>
            <person name="Kyrpides N.C."/>
            <person name="Goker M."/>
            <person name="Ivanova N."/>
            <person name="Klenk H.P."/>
            <person name="Woyke T."/>
        </authorList>
    </citation>
    <scope>NUCLEOTIDE SEQUENCE [LARGE SCALE GENOMIC DNA]</scope>
    <source>
        <strain evidence="3">ATCC 8093 / DSM 506 / JCM 20403 / CCM 1077 / IAM 12100 / NBRC 12443 / NCIMB 10456</strain>
    </source>
</reference>
<dbReference type="InterPro" id="IPR052514">
    <property type="entry name" value="SAM-dependent_MTase"/>
</dbReference>